<dbReference type="CDD" id="cd06257">
    <property type="entry name" value="DnaJ"/>
    <property type="match status" value="1"/>
</dbReference>
<dbReference type="InterPro" id="IPR036249">
    <property type="entry name" value="Thioredoxin-like_sf"/>
</dbReference>
<dbReference type="InterPro" id="IPR052448">
    <property type="entry name" value="DnaJ_C16_autophagy_reg"/>
</dbReference>
<dbReference type="InterPro" id="IPR001623">
    <property type="entry name" value="DnaJ_domain"/>
</dbReference>
<comment type="caution">
    <text evidence="1">The sequence shown here is derived from an EMBL/GenBank/DDBJ whole genome shotgun (WGS) entry which is preliminary data.</text>
</comment>
<dbReference type="OrthoDB" id="10065037at2759"/>
<keyword evidence="2" id="KW-1185">Reference proteome</keyword>
<dbReference type="Gene3D" id="3.40.30.10">
    <property type="entry name" value="Glutaredoxin"/>
    <property type="match status" value="1"/>
</dbReference>
<dbReference type="Proteomes" id="UP000749559">
    <property type="component" value="Unassembled WGS sequence"/>
</dbReference>
<proteinExistence type="predicted"/>
<evidence type="ECO:0000313" key="2">
    <source>
        <dbReference type="Proteomes" id="UP000749559"/>
    </source>
</evidence>
<dbReference type="PROSITE" id="PS00636">
    <property type="entry name" value="DNAJ_1"/>
    <property type="match status" value="1"/>
</dbReference>
<dbReference type="Pfam" id="PF00226">
    <property type="entry name" value="DnaJ"/>
    <property type="match status" value="1"/>
</dbReference>
<dbReference type="InterPro" id="IPR036869">
    <property type="entry name" value="J_dom_sf"/>
</dbReference>
<dbReference type="PANTHER" id="PTHR44303:SF2">
    <property type="entry name" value="DNAJ HOMOLOG SUBFAMILY C MEMBER 16"/>
    <property type="match status" value="1"/>
</dbReference>
<evidence type="ECO:0000313" key="1">
    <source>
        <dbReference type="EMBL" id="CAH1775721.1"/>
    </source>
</evidence>
<dbReference type="InterPro" id="IPR018253">
    <property type="entry name" value="DnaJ_domain_CS"/>
</dbReference>
<organism evidence="1 2">
    <name type="scientific">Owenia fusiformis</name>
    <name type="common">Polychaete worm</name>
    <dbReference type="NCBI Taxonomy" id="6347"/>
    <lineage>
        <taxon>Eukaryota</taxon>
        <taxon>Metazoa</taxon>
        <taxon>Spiralia</taxon>
        <taxon>Lophotrochozoa</taxon>
        <taxon>Annelida</taxon>
        <taxon>Polychaeta</taxon>
        <taxon>Sedentaria</taxon>
        <taxon>Canalipalpata</taxon>
        <taxon>Sabellida</taxon>
        <taxon>Oweniida</taxon>
        <taxon>Oweniidae</taxon>
        <taxon>Owenia</taxon>
    </lineage>
</organism>
<dbReference type="PROSITE" id="PS50076">
    <property type="entry name" value="DNAJ_2"/>
    <property type="match status" value="1"/>
</dbReference>
<dbReference type="EMBL" id="CAIIXF020000001">
    <property type="protein sequence ID" value="CAH1775721.1"/>
    <property type="molecule type" value="Genomic_DNA"/>
</dbReference>
<dbReference type="SUPFAM" id="SSF46565">
    <property type="entry name" value="Chaperone J-domain"/>
    <property type="match status" value="1"/>
</dbReference>
<dbReference type="PRINTS" id="PR00625">
    <property type="entry name" value="JDOMAIN"/>
</dbReference>
<dbReference type="SUPFAM" id="SSF52833">
    <property type="entry name" value="Thioredoxin-like"/>
    <property type="match status" value="1"/>
</dbReference>
<dbReference type="Gene3D" id="1.10.287.110">
    <property type="entry name" value="DnaJ domain"/>
    <property type="match status" value="1"/>
</dbReference>
<gene>
    <name evidence="1" type="ORF">OFUS_LOCUS2986</name>
</gene>
<dbReference type="AlphaFoldDB" id="A0A8J1TPH8"/>
<name>A0A8J1TPH8_OWEFU</name>
<dbReference type="SMART" id="SM00271">
    <property type="entry name" value="DnaJ"/>
    <property type="match status" value="1"/>
</dbReference>
<reference evidence="1" key="1">
    <citation type="submission" date="2022-03" db="EMBL/GenBank/DDBJ databases">
        <authorList>
            <person name="Martin C."/>
        </authorList>
    </citation>
    <scope>NUCLEOTIDE SEQUENCE</scope>
</reference>
<sequence length="759" mass="87874">MSFRLFFLFVLCIIYVVVAEDLYGILGVAKSASPRQIKNAYKKLARQWHPDKNKDDREATEKFMKINEAYETLSDPEKRSDYDNFGTTSAREENHMRREHDPFAHFFGGGGGFGRGRESSFGKHRMTFMHFQNKVLAESHYRPFVVYAYTDFCFGCMQTEHIWEKITQDLHVMGLGYGSVHANMDGRLVSKLHISQVPQIVAVVNGRIQHFSQRIGVQELRSFIRSLFPSDIITKLDDSNYVDYINGWHDNRVRAVLFDDRREPPLRFLAAAYAFRDRISCAFASFKYADIREFSSKYRASKGMETLMIFNDDPVRPAATLSTRTLARSSIDELLDAHKYLILPRLSSQPIFDDICPVGRSKSTRVLCVVLLTMKSQLENQIKHLISFRKYSQSYENHQQLRFAYMHADSQQPFIQALSVAEPENYGEALKVAILWRKESKKVTFKLLTDGWSLKEGKQNESMKALDDVLATLLSNKGNLPYTVTFPQLINEHAASLWTRILNRLLDWYDSWCEYLSMHDSMMVVTVLIAITMVVCVGFFMHSLMGEGENPSWTQSEQYMEARARHRAQRAREEMNTRSGGNSSEPNVPVNELRPETFQLLINKLEPGQRTVLLLVDQESRHLLLSQFVQVIFPYSRGDAFKFAFMHIDNYLSWYKHLLEETLDFSRSLDGINPKNCIGTVLAINGHRKNYCIYHGALAAEERRNKFGDFIGFNDDSDSDDEDFVAEQHLLDGLIMWMERLCEGSLKRFRVDYWPEMDE</sequence>
<accession>A0A8J1TPH8</accession>
<dbReference type="PANTHER" id="PTHR44303">
    <property type="entry name" value="DNAJ HOMOLOG SUBFAMILY C MEMBER 16"/>
    <property type="match status" value="1"/>
</dbReference>
<protein>
    <submittedName>
        <fullName evidence="1">Uncharacterized protein</fullName>
    </submittedName>
</protein>